<feature type="domain" description="AMP-binding enzyme C-terminal" evidence="9">
    <location>
        <begin position="479"/>
        <end position="553"/>
    </location>
</feature>
<evidence type="ECO:0000313" key="10">
    <source>
        <dbReference type="EMBL" id="MBE9465217.1"/>
    </source>
</evidence>
<keyword evidence="4" id="KW-0472">Membrane</keyword>
<reference evidence="11" key="1">
    <citation type="submission" date="2023-07" db="EMBL/GenBank/DDBJ databases">
        <title>Dyadobacter sp. nov 'subterranea' isolated from contaminted grondwater.</title>
        <authorList>
            <person name="Szabo I."/>
            <person name="Al-Omari J."/>
            <person name="Szerdahelyi S.G."/>
            <person name="Rado J."/>
        </authorList>
    </citation>
    <scope>NUCLEOTIDE SEQUENCE [LARGE SCALE GENOMIC DNA]</scope>
    <source>
        <strain evidence="11">UP-52</strain>
    </source>
</reference>
<dbReference type="Pfam" id="PF13193">
    <property type="entry name" value="AMP-binding_C"/>
    <property type="match status" value="1"/>
</dbReference>
<comment type="subcellular location">
    <subcellularLocation>
        <location evidence="1">Membrane</location>
        <topology evidence="1">Peripheral membrane protein</topology>
    </subcellularLocation>
</comment>
<evidence type="ECO:0000259" key="8">
    <source>
        <dbReference type="Pfam" id="PF00501"/>
    </source>
</evidence>
<dbReference type="EMBL" id="JACYGY010000001">
    <property type="protein sequence ID" value="MBE9465217.1"/>
    <property type="molecule type" value="Genomic_DNA"/>
</dbReference>
<dbReference type="RefSeq" id="WP_194123220.1">
    <property type="nucleotide sequence ID" value="NZ_JACYGY010000001.1"/>
</dbReference>
<dbReference type="CDD" id="cd05936">
    <property type="entry name" value="FC-FACS_FadD_like"/>
    <property type="match status" value="1"/>
</dbReference>
<evidence type="ECO:0000259" key="9">
    <source>
        <dbReference type="Pfam" id="PF13193"/>
    </source>
</evidence>
<dbReference type="EC" id="6.2.1.3" evidence="5"/>
<gene>
    <name evidence="10" type="ORF">IEE83_25325</name>
</gene>
<organism evidence="10 11">
    <name type="scientific">Dyadobacter subterraneus</name>
    <dbReference type="NCBI Taxonomy" id="2773304"/>
    <lineage>
        <taxon>Bacteria</taxon>
        <taxon>Pseudomonadati</taxon>
        <taxon>Bacteroidota</taxon>
        <taxon>Cytophagia</taxon>
        <taxon>Cytophagales</taxon>
        <taxon>Spirosomataceae</taxon>
        <taxon>Dyadobacter</taxon>
    </lineage>
</organism>
<evidence type="ECO:0000256" key="3">
    <source>
        <dbReference type="ARBA" id="ARBA00022598"/>
    </source>
</evidence>
<evidence type="ECO:0000256" key="7">
    <source>
        <dbReference type="ARBA" id="ARBA00042773"/>
    </source>
</evidence>
<keyword evidence="3" id="KW-0436">Ligase</keyword>
<dbReference type="SUPFAM" id="SSF56801">
    <property type="entry name" value="Acetyl-CoA synthetase-like"/>
    <property type="match status" value="1"/>
</dbReference>
<evidence type="ECO:0000256" key="2">
    <source>
        <dbReference type="ARBA" id="ARBA00005005"/>
    </source>
</evidence>
<dbReference type="InterPro" id="IPR045851">
    <property type="entry name" value="AMP-bd_C_sf"/>
</dbReference>
<name>A0ABR9WIA5_9BACT</name>
<comment type="caution">
    <text evidence="10">The sequence shown here is derived from an EMBL/GenBank/DDBJ whole genome shotgun (WGS) entry which is preliminary data.</text>
</comment>
<comment type="pathway">
    <text evidence="2">Lipid metabolism; fatty acid beta-oxidation.</text>
</comment>
<dbReference type="InterPro" id="IPR050237">
    <property type="entry name" value="ATP-dep_AMP-bd_enzyme"/>
</dbReference>
<dbReference type="InterPro" id="IPR025110">
    <property type="entry name" value="AMP-bd_C"/>
</dbReference>
<sequence length="569" mass="62917">MIAVSKETYPWLKYYTQGVPYEINPDAYSSLIDLMDIGFGLYKDRSAYANMGKELTFGKLDELSRNFAAYLENLGLRKGDRIAIQMPNLLQYPIAMFGALRAGLVIVNTNPLYTPREMQHQFKDSGVKAIVILANFAAHLEKIVANTEIEHIIITEIGDLLGFPKKLIVNTVVKYVKKMVPAYHISGAVSFSEALSLGAGLTYTKPSVSNIDIAFIQYTGGTTGVSKGAMLTHRNLIANVEANSAWITPVMGEMEIPVFVAALPLYHVYALTVNALTGIKIGAMNVLITNPRDMNAFINDLKKYRINVFTGVNTMFNGLMNNPRFAEIDFSQLKATTAGGMALQKVVAERWLTATGCPACEGYGLSETSPVLSSNLLIGENRIGTIGIPWPSTAMAILRENGEWADTGEVGEICAFGPQVMLGYFNRPDETALVIFEKDGKRWFKTGDLGYEDADGYFKIVDRKKDMILVSGFNVYPNEVEDVVSQCPGVLEVACVGIPDEKSGELVKLFIVKKDPELTEETVRAFCKENLTAYKCPKKIEFRTELPKTNVGKILRRVLREEEIGKLNK</sequence>
<dbReference type="InterPro" id="IPR020845">
    <property type="entry name" value="AMP-binding_CS"/>
</dbReference>
<dbReference type="Pfam" id="PF00501">
    <property type="entry name" value="AMP-binding"/>
    <property type="match status" value="1"/>
</dbReference>
<feature type="domain" description="AMP-dependent synthetase/ligase" evidence="8">
    <location>
        <begin position="42"/>
        <end position="425"/>
    </location>
</feature>
<dbReference type="InterPro" id="IPR042099">
    <property type="entry name" value="ANL_N_sf"/>
</dbReference>
<evidence type="ECO:0000256" key="4">
    <source>
        <dbReference type="ARBA" id="ARBA00023136"/>
    </source>
</evidence>
<protein>
    <recommendedName>
        <fullName evidence="6">Long-chain-fatty-acid--CoA ligase</fullName>
        <ecNumber evidence="5">6.2.1.3</ecNumber>
    </recommendedName>
    <alternativeName>
        <fullName evidence="7">Long-chain acyl-CoA synthetase</fullName>
    </alternativeName>
</protein>
<dbReference type="Gene3D" id="3.30.300.30">
    <property type="match status" value="1"/>
</dbReference>
<accession>A0ABR9WIA5</accession>
<dbReference type="InterPro" id="IPR000873">
    <property type="entry name" value="AMP-dep_synth/lig_dom"/>
</dbReference>
<evidence type="ECO:0000256" key="1">
    <source>
        <dbReference type="ARBA" id="ARBA00004170"/>
    </source>
</evidence>
<evidence type="ECO:0000256" key="5">
    <source>
        <dbReference type="ARBA" id="ARBA00026121"/>
    </source>
</evidence>
<dbReference type="Gene3D" id="3.40.50.12780">
    <property type="entry name" value="N-terminal domain of ligase-like"/>
    <property type="match status" value="1"/>
</dbReference>
<dbReference type="PROSITE" id="PS00455">
    <property type="entry name" value="AMP_BINDING"/>
    <property type="match status" value="1"/>
</dbReference>
<dbReference type="PANTHER" id="PTHR43767">
    <property type="entry name" value="LONG-CHAIN-FATTY-ACID--COA LIGASE"/>
    <property type="match status" value="1"/>
</dbReference>
<proteinExistence type="predicted"/>
<dbReference type="PANTHER" id="PTHR43767:SF8">
    <property type="entry name" value="LONG-CHAIN-FATTY-ACID--COA LIGASE"/>
    <property type="match status" value="1"/>
</dbReference>
<evidence type="ECO:0000256" key="6">
    <source>
        <dbReference type="ARBA" id="ARBA00039545"/>
    </source>
</evidence>
<keyword evidence="11" id="KW-1185">Reference proteome</keyword>
<evidence type="ECO:0000313" key="11">
    <source>
        <dbReference type="Proteomes" id="UP000634134"/>
    </source>
</evidence>
<dbReference type="Proteomes" id="UP000634134">
    <property type="component" value="Unassembled WGS sequence"/>
</dbReference>